<keyword evidence="1" id="KW-1015">Disulfide bond</keyword>
<dbReference type="Gene3D" id="2.60.40.10">
    <property type="entry name" value="Immunoglobulins"/>
    <property type="match status" value="1"/>
</dbReference>
<dbReference type="PROSITE" id="PS50835">
    <property type="entry name" value="IG_LIKE"/>
    <property type="match status" value="1"/>
</dbReference>
<dbReference type="InterPro" id="IPR036179">
    <property type="entry name" value="Ig-like_dom_sf"/>
</dbReference>
<dbReference type="Pfam" id="PF08205">
    <property type="entry name" value="C2-set_2"/>
    <property type="match status" value="1"/>
</dbReference>
<name>A0A4Y2B257_ARAVE</name>
<accession>A0A4Y2B257</accession>
<sequence>MCCSAGPSNPASRLSWVIDGKVIPTTTSEVEVSKGGWLTTSNVTVTLTRQDPDNKTFSCHADNDALKETIKETVYFSVVCKRLVSSYNTPGRLGRMASQWPNDYFLFPQLKEHLSGTWFSLDCDVNWLNGQGRDFYEAGLSKLALLSDKCLNRFDDYVEK</sequence>
<dbReference type="InterPro" id="IPR013162">
    <property type="entry name" value="CD80_C2-set"/>
</dbReference>
<reference evidence="3 4" key="1">
    <citation type="journal article" date="2019" name="Sci. Rep.">
        <title>Orb-weaving spider Araneus ventricosus genome elucidates the spidroin gene catalogue.</title>
        <authorList>
            <person name="Kono N."/>
            <person name="Nakamura H."/>
            <person name="Ohtoshi R."/>
            <person name="Moran D.A.P."/>
            <person name="Shinohara A."/>
            <person name="Yoshida Y."/>
            <person name="Fujiwara M."/>
            <person name="Mori M."/>
            <person name="Tomita M."/>
            <person name="Arakawa K."/>
        </authorList>
    </citation>
    <scope>NUCLEOTIDE SEQUENCE [LARGE SCALE GENOMIC DNA]</scope>
</reference>
<dbReference type="InterPro" id="IPR007110">
    <property type="entry name" value="Ig-like_dom"/>
</dbReference>
<evidence type="ECO:0000313" key="3">
    <source>
        <dbReference type="EMBL" id="GBL86260.1"/>
    </source>
</evidence>
<organism evidence="3 4">
    <name type="scientific">Araneus ventricosus</name>
    <name type="common">Orbweaver spider</name>
    <name type="synonym">Epeira ventricosa</name>
    <dbReference type="NCBI Taxonomy" id="182803"/>
    <lineage>
        <taxon>Eukaryota</taxon>
        <taxon>Metazoa</taxon>
        <taxon>Ecdysozoa</taxon>
        <taxon>Arthropoda</taxon>
        <taxon>Chelicerata</taxon>
        <taxon>Arachnida</taxon>
        <taxon>Araneae</taxon>
        <taxon>Araneomorphae</taxon>
        <taxon>Entelegynae</taxon>
        <taxon>Araneoidea</taxon>
        <taxon>Araneidae</taxon>
        <taxon>Araneus</taxon>
    </lineage>
</organism>
<protein>
    <recommendedName>
        <fullName evidence="2">Ig-like domain-containing protein</fullName>
    </recommendedName>
</protein>
<evidence type="ECO:0000259" key="2">
    <source>
        <dbReference type="PROSITE" id="PS50835"/>
    </source>
</evidence>
<proteinExistence type="predicted"/>
<evidence type="ECO:0000256" key="1">
    <source>
        <dbReference type="ARBA" id="ARBA00023157"/>
    </source>
</evidence>
<evidence type="ECO:0000313" key="4">
    <source>
        <dbReference type="Proteomes" id="UP000499080"/>
    </source>
</evidence>
<dbReference type="SUPFAM" id="SSF48726">
    <property type="entry name" value="Immunoglobulin"/>
    <property type="match status" value="1"/>
</dbReference>
<comment type="caution">
    <text evidence="3">The sequence shown here is derived from an EMBL/GenBank/DDBJ whole genome shotgun (WGS) entry which is preliminary data.</text>
</comment>
<dbReference type="InterPro" id="IPR013783">
    <property type="entry name" value="Ig-like_fold"/>
</dbReference>
<feature type="domain" description="Ig-like" evidence="2">
    <location>
        <begin position="1"/>
        <end position="75"/>
    </location>
</feature>
<gene>
    <name evidence="3" type="ORF">AVEN_131988_1</name>
</gene>
<dbReference type="OrthoDB" id="10028801at2759"/>
<dbReference type="AlphaFoldDB" id="A0A4Y2B257"/>
<dbReference type="Proteomes" id="UP000499080">
    <property type="component" value="Unassembled WGS sequence"/>
</dbReference>
<dbReference type="EMBL" id="BGPR01000047">
    <property type="protein sequence ID" value="GBL86260.1"/>
    <property type="molecule type" value="Genomic_DNA"/>
</dbReference>
<keyword evidence="4" id="KW-1185">Reference proteome</keyword>